<protein>
    <submittedName>
        <fullName evidence="1">Uncharacterized protein</fullName>
    </submittedName>
</protein>
<accession>A0A1B8ZSG4</accession>
<comment type="caution">
    <text evidence="1">The sequence shown here is derived from an EMBL/GenBank/DDBJ whole genome shotgun (WGS) entry which is preliminary data.</text>
</comment>
<dbReference type="EMBL" id="MAYG01000001">
    <property type="protein sequence ID" value="OCA74513.1"/>
    <property type="molecule type" value="Genomic_DNA"/>
</dbReference>
<evidence type="ECO:0000313" key="2">
    <source>
        <dbReference type="Proteomes" id="UP000093432"/>
    </source>
</evidence>
<evidence type="ECO:0000313" key="1">
    <source>
        <dbReference type="EMBL" id="OCA74513.1"/>
    </source>
</evidence>
<reference evidence="2" key="1">
    <citation type="submission" date="2016-07" db="EMBL/GenBank/DDBJ databases">
        <authorList>
            <person name="Florea S."/>
            <person name="Webb J.S."/>
            <person name="Jaromczyk J."/>
            <person name="Schardl C.L."/>
        </authorList>
    </citation>
    <scope>NUCLEOTIDE SEQUENCE [LARGE SCALE GENOMIC DNA]</scope>
    <source>
        <strain evidence="2">CC-VM-7</strain>
    </source>
</reference>
<dbReference type="AlphaFoldDB" id="A0A1B8ZSG4"/>
<sequence>MSAEECKISFKINYTSSSLIKRAFAYYKKQEPGQQEIEDEITPVPANGELVQLNPIQTPGTYDLRIKLELENTKDEKTSFFTVGKCGPSTCKVPSIDKVFVRENGQIEVMISSDNTDLATLEYQIALDSEFNKIIYSKRGLGYAQPEYVDMNALNIGKDITLYIRARKYCLSGGISEWYPPVEFKSGDWKIQVAPYSVKDACCVSGAFRIPTDTDDVVESICMPMSRWTKELNLTTPFPQPGSFIYLSDGVTPAIPGNLDSFDTNGASGFNEKGILWVRFPSYSRSKVYDVSPETGEIIRETLRYIC</sequence>
<proteinExistence type="predicted"/>
<dbReference type="RefSeq" id="WP_065398503.1">
    <property type="nucleotide sequence ID" value="NZ_MAYG01000001.1"/>
</dbReference>
<dbReference type="OrthoDB" id="1268286at2"/>
<name>A0A1B8ZSG4_9FLAO</name>
<gene>
    <name evidence="1" type="ORF">BBI00_09305</name>
</gene>
<dbReference type="Proteomes" id="UP000093432">
    <property type="component" value="Unassembled WGS sequence"/>
</dbReference>
<organism evidence="1 2">
    <name type="scientific">Chryseobacterium arthrosphaerae</name>
    <dbReference type="NCBI Taxonomy" id="651561"/>
    <lineage>
        <taxon>Bacteria</taxon>
        <taxon>Pseudomonadati</taxon>
        <taxon>Bacteroidota</taxon>
        <taxon>Flavobacteriia</taxon>
        <taxon>Flavobacteriales</taxon>
        <taxon>Weeksellaceae</taxon>
        <taxon>Chryseobacterium group</taxon>
        <taxon>Chryseobacterium</taxon>
    </lineage>
</organism>